<keyword evidence="2" id="KW-1185">Reference proteome</keyword>
<evidence type="ECO:0000313" key="1">
    <source>
        <dbReference type="EMBL" id="MBC8575824.1"/>
    </source>
</evidence>
<dbReference type="EMBL" id="JACRTB010000007">
    <property type="protein sequence ID" value="MBC8575824.1"/>
    <property type="molecule type" value="Genomic_DNA"/>
</dbReference>
<dbReference type="Proteomes" id="UP000658131">
    <property type="component" value="Unassembled WGS sequence"/>
</dbReference>
<comment type="caution">
    <text evidence="1">The sequence shown here is derived from an EMBL/GenBank/DDBJ whole genome shotgun (WGS) entry which is preliminary data.</text>
</comment>
<evidence type="ECO:0000313" key="2">
    <source>
        <dbReference type="Proteomes" id="UP000658131"/>
    </source>
</evidence>
<accession>A0ABR7NHE5</accession>
<name>A0ABR7NHE5_9FIRM</name>
<reference evidence="1 2" key="1">
    <citation type="submission" date="2020-08" db="EMBL/GenBank/DDBJ databases">
        <title>Genome public.</title>
        <authorList>
            <person name="Liu C."/>
            <person name="Sun Q."/>
        </authorList>
    </citation>
    <scope>NUCLEOTIDE SEQUENCE [LARGE SCALE GENOMIC DNA]</scope>
    <source>
        <strain evidence="1 2">BX1</strain>
    </source>
</reference>
<sequence>MENRIQTDRIGAAFDKILQEFPERRRELHERVGRAVQRELQQQIASSGINDSSGRVRRWQVVHVGSGGGYAAVRPEKGTTGADSPGAITNYLEGGHRIASPRLRVSYVSGYHFYAASAMRAESIAIGEAEAWADEIARELEASL</sequence>
<dbReference type="RefSeq" id="WP_262399394.1">
    <property type="nucleotide sequence ID" value="NZ_JACRTB010000007.1"/>
</dbReference>
<organism evidence="1 2">
    <name type="scientific">Yanshouia hominis</name>
    <dbReference type="NCBI Taxonomy" id="2763673"/>
    <lineage>
        <taxon>Bacteria</taxon>
        <taxon>Bacillati</taxon>
        <taxon>Bacillota</taxon>
        <taxon>Clostridia</taxon>
        <taxon>Eubacteriales</taxon>
        <taxon>Oscillospiraceae</taxon>
        <taxon>Yanshouia</taxon>
    </lineage>
</organism>
<proteinExistence type="predicted"/>
<evidence type="ECO:0008006" key="3">
    <source>
        <dbReference type="Google" id="ProtNLM"/>
    </source>
</evidence>
<protein>
    <recommendedName>
        <fullName evidence="3">HK97 gp10 family phage protein</fullName>
    </recommendedName>
</protein>
<gene>
    <name evidence="1" type="ORF">H8717_05280</name>
</gene>